<feature type="chain" id="PRO_5028199729" description="Alpha/beta hydrolase family protein" evidence="2">
    <location>
        <begin position="32"/>
        <end position="602"/>
    </location>
</feature>
<reference evidence="3 4" key="1">
    <citation type="submission" date="2020-07" db="EMBL/GenBank/DDBJ databases">
        <title>Complete genome sequence of Mycolicibacterium litorale like strain isolated from cardiac implantable electronic device infection.</title>
        <authorList>
            <person name="Fukano H."/>
            <person name="Miyama H."/>
            <person name="Hoshino Y."/>
        </authorList>
    </citation>
    <scope>NUCLEOTIDE SEQUENCE [LARGE SCALE GENOMIC DNA]</scope>
    <source>
        <strain evidence="3 4">NIIDNTM18</strain>
    </source>
</reference>
<dbReference type="AlphaFoldDB" id="A0A6S6P1B4"/>
<feature type="signal peptide" evidence="2">
    <location>
        <begin position="1"/>
        <end position="31"/>
    </location>
</feature>
<protein>
    <recommendedName>
        <fullName evidence="5">Alpha/beta hydrolase family protein</fullName>
    </recommendedName>
</protein>
<evidence type="ECO:0000313" key="3">
    <source>
        <dbReference type="EMBL" id="BCI51766.1"/>
    </source>
</evidence>
<organism evidence="3 4">
    <name type="scientific">Mycolicibacterium litorale</name>
    <dbReference type="NCBI Taxonomy" id="758802"/>
    <lineage>
        <taxon>Bacteria</taxon>
        <taxon>Bacillati</taxon>
        <taxon>Actinomycetota</taxon>
        <taxon>Actinomycetes</taxon>
        <taxon>Mycobacteriales</taxon>
        <taxon>Mycobacteriaceae</taxon>
        <taxon>Mycolicibacterium</taxon>
    </lineage>
</organism>
<dbReference type="InterPro" id="IPR029058">
    <property type="entry name" value="AB_hydrolase_fold"/>
</dbReference>
<dbReference type="Gene3D" id="3.40.50.1820">
    <property type="entry name" value="alpha/beta hydrolase"/>
    <property type="match status" value="1"/>
</dbReference>
<feature type="compositionally biased region" description="Low complexity" evidence="1">
    <location>
        <begin position="34"/>
        <end position="46"/>
    </location>
</feature>
<keyword evidence="2" id="KW-0732">Signal</keyword>
<name>A0A6S6P1B4_9MYCO</name>
<feature type="compositionally biased region" description="Acidic residues" evidence="1">
    <location>
        <begin position="47"/>
        <end position="119"/>
    </location>
</feature>
<gene>
    <name evidence="3" type="ORF">NIIDNTM18_10440</name>
</gene>
<dbReference type="SUPFAM" id="SSF53474">
    <property type="entry name" value="alpha/beta-Hydrolases"/>
    <property type="match status" value="1"/>
</dbReference>
<sequence length="602" mass="63260">MANRVLAWLGVGLLTGWLASVLAFGSAVAWADTGTETTSGETSTAEPAEDEPAPAETTPPEDADEPEQPEDDVPDEELPEELPAELPEEEPPAEDPPAEEPADEPVEEPVETEVVETPEPEPPAAEEHESATPELGAPEETPVEEVPVEEVPPHDDPAVEEAAARVEDVDAEVATVFATDDATVEEPTHREETRAVAAAAPLTPQGPTLINIVGTLFFNVFDAVVKWFEGPPAVPPNTAVRVERRPLEIDCGDGYTVDADWYFPTETEPDKIIFFAHGGFARAGLYNVTAAELAERNNAIVVAPSVTSNPFACDGCAQGLDPMHAAVARLFLGDREALTASAHAAGWEGDLPERFVIAGHSGGGQLAAGAAGYYTQYASDADDRDLAGVLLLDTSPVGGALERALGKIPDDIAVYTISAAPGPLNSYGGADEVLAAERDGFVGVRLIGGTHTDSWRWTNTVAQFFVGLGTGGPAPPQNVEAVQVLAQGWITDWFRTDPATPKVGYYGERGTVIDIPTAAGTAQAYVAPGPAAQMTILDRILEAAVDSMALLQAFSGNCAVDPGTYQPSNQHLAVKNSTDKIVSSLDGRRLTGQSVGQHVCTD</sequence>
<feature type="region of interest" description="Disordered" evidence="1">
    <location>
        <begin position="34"/>
        <end position="155"/>
    </location>
</feature>
<dbReference type="RefSeq" id="WP_185294685.1">
    <property type="nucleotide sequence ID" value="NZ_AP023287.1"/>
</dbReference>
<accession>A0A6S6P1B4</accession>
<evidence type="ECO:0000256" key="2">
    <source>
        <dbReference type="SAM" id="SignalP"/>
    </source>
</evidence>
<proteinExistence type="predicted"/>
<evidence type="ECO:0000256" key="1">
    <source>
        <dbReference type="SAM" id="MobiDB-lite"/>
    </source>
</evidence>
<evidence type="ECO:0008006" key="5">
    <source>
        <dbReference type="Google" id="ProtNLM"/>
    </source>
</evidence>
<dbReference type="EMBL" id="AP023287">
    <property type="protein sequence ID" value="BCI51766.1"/>
    <property type="molecule type" value="Genomic_DNA"/>
</dbReference>
<evidence type="ECO:0000313" key="4">
    <source>
        <dbReference type="Proteomes" id="UP000515734"/>
    </source>
</evidence>
<dbReference type="Proteomes" id="UP000515734">
    <property type="component" value="Chromosome"/>
</dbReference>